<accession>A0A1H9V6R9</accession>
<evidence type="ECO:0000313" key="1">
    <source>
        <dbReference type="EMBL" id="SES16937.1"/>
    </source>
</evidence>
<dbReference type="Proteomes" id="UP000199051">
    <property type="component" value="Unassembled WGS sequence"/>
</dbReference>
<reference evidence="2" key="1">
    <citation type="submission" date="2016-10" db="EMBL/GenBank/DDBJ databases">
        <authorList>
            <person name="Varghese N."/>
            <person name="Submissions S."/>
        </authorList>
    </citation>
    <scope>NUCLEOTIDE SEQUENCE [LARGE SCALE GENOMIC DNA]</scope>
    <source>
        <strain evidence="2">DSM 44260</strain>
    </source>
</reference>
<sequence length="74" mass="8166">MSQSTIGRAITAVTPVLARLLAECVPTVDELDPRSTYVVDGTLLPCWSWVSREKNLYSDKHRTTGLKRPSGLHA</sequence>
<dbReference type="EMBL" id="FOGI01000008">
    <property type="protein sequence ID" value="SES16937.1"/>
    <property type="molecule type" value="Genomic_DNA"/>
</dbReference>
<name>A0A1H9V6R9_9PSEU</name>
<gene>
    <name evidence="1" type="ORF">SAMN04487818_10874</name>
</gene>
<proteinExistence type="predicted"/>
<dbReference type="STRING" id="155974.SAMN04487818_10874"/>
<organism evidence="1 2">
    <name type="scientific">Actinokineospora terrae</name>
    <dbReference type="NCBI Taxonomy" id="155974"/>
    <lineage>
        <taxon>Bacteria</taxon>
        <taxon>Bacillati</taxon>
        <taxon>Actinomycetota</taxon>
        <taxon>Actinomycetes</taxon>
        <taxon>Pseudonocardiales</taxon>
        <taxon>Pseudonocardiaceae</taxon>
        <taxon>Actinokineospora</taxon>
    </lineage>
</organism>
<dbReference type="RefSeq" id="WP_245782538.1">
    <property type="nucleotide sequence ID" value="NZ_FOGI01000008.1"/>
</dbReference>
<dbReference type="AlphaFoldDB" id="A0A1H9V6R9"/>
<protein>
    <submittedName>
        <fullName evidence="1">Uncharacterized protein</fullName>
    </submittedName>
</protein>
<evidence type="ECO:0000313" key="2">
    <source>
        <dbReference type="Proteomes" id="UP000199051"/>
    </source>
</evidence>
<keyword evidence="2" id="KW-1185">Reference proteome</keyword>